<dbReference type="EnsemblBacteria" id="ABF41612">
    <property type="protein sequence ID" value="ABF41612"/>
    <property type="gene ID" value="Acid345_2611"/>
</dbReference>
<dbReference type="CDD" id="cd06259">
    <property type="entry name" value="YdcF-like"/>
    <property type="match status" value="1"/>
</dbReference>
<accession>Q1IND8</accession>
<dbReference type="Pfam" id="PF02698">
    <property type="entry name" value="DUF218"/>
    <property type="match status" value="1"/>
</dbReference>
<keyword evidence="1" id="KW-1133">Transmembrane helix</keyword>
<dbReference type="PANTHER" id="PTHR30336">
    <property type="entry name" value="INNER MEMBRANE PROTEIN, PROBABLE PERMEASE"/>
    <property type="match status" value="1"/>
</dbReference>
<reference evidence="3 4" key="1">
    <citation type="journal article" date="2009" name="Appl. Environ. Microbiol.">
        <title>Three genomes from the phylum Acidobacteria provide insight into the lifestyles of these microorganisms in soils.</title>
        <authorList>
            <person name="Ward N.L."/>
            <person name="Challacombe J.F."/>
            <person name="Janssen P.H."/>
            <person name="Henrissat B."/>
            <person name="Coutinho P.M."/>
            <person name="Wu M."/>
            <person name="Xie G."/>
            <person name="Haft D.H."/>
            <person name="Sait M."/>
            <person name="Badger J."/>
            <person name="Barabote R.D."/>
            <person name="Bradley B."/>
            <person name="Brettin T.S."/>
            <person name="Brinkac L.M."/>
            <person name="Bruce D."/>
            <person name="Creasy T."/>
            <person name="Daugherty S.C."/>
            <person name="Davidsen T.M."/>
            <person name="DeBoy R.T."/>
            <person name="Detter J.C."/>
            <person name="Dodson R.J."/>
            <person name="Durkin A.S."/>
            <person name="Ganapathy A."/>
            <person name="Gwinn-Giglio M."/>
            <person name="Han C.S."/>
            <person name="Khouri H."/>
            <person name="Kiss H."/>
            <person name="Kothari S.P."/>
            <person name="Madupu R."/>
            <person name="Nelson K.E."/>
            <person name="Nelson W.C."/>
            <person name="Paulsen I."/>
            <person name="Penn K."/>
            <person name="Ren Q."/>
            <person name="Rosovitz M.J."/>
            <person name="Selengut J.D."/>
            <person name="Shrivastava S."/>
            <person name="Sullivan S.A."/>
            <person name="Tapia R."/>
            <person name="Thompson L.S."/>
            <person name="Watkins K.L."/>
            <person name="Yang Q."/>
            <person name="Yu C."/>
            <person name="Zafar N."/>
            <person name="Zhou L."/>
            <person name="Kuske C.R."/>
        </authorList>
    </citation>
    <scope>NUCLEOTIDE SEQUENCE [LARGE SCALE GENOMIC DNA]</scope>
    <source>
        <strain evidence="3 4">Ellin345</strain>
    </source>
</reference>
<dbReference type="InterPro" id="IPR003848">
    <property type="entry name" value="DUF218"/>
</dbReference>
<dbReference type="OrthoDB" id="9782395at2"/>
<dbReference type="InterPro" id="IPR014729">
    <property type="entry name" value="Rossmann-like_a/b/a_fold"/>
</dbReference>
<dbReference type="KEGG" id="aba:Acid345_2611"/>
<dbReference type="STRING" id="204669.Acid345_2611"/>
<evidence type="ECO:0000259" key="2">
    <source>
        <dbReference type="Pfam" id="PF02698"/>
    </source>
</evidence>
<dbReference type="GO" id="GO:0005886">
    <property type="term" value="C:plasma membrane"/>
    <property type="evidence" value="ECO:0007669"/>
    <property type="project" value="TreeGrafter"/>
</dbReference>
<evidence type="ECO:0000313" key="4">
    <source>
        <dbReference type="Proteomes" id="UP000002432"/>
    </source>
</evidence>
<gene>
    <name evidence="3" type="ordered locus">Acid345_2611</name>
</gene>
<evidence type="ECO:0000313" key="3">
    <source>
        <dbReference type="EMBL" id="ABF41612.1"/>
    </source>
</evidence>
<dbReference type="AlphaFoldDB" id="Q1IND8"/>
<dbReference type="PANTHER" id="PTHR30336:SF20">
    <property type="entry name" value="DUF218 DOMAIN-CONTAINING PROTEIN"/>
    <property type="match status" value="1"/>
</dbReference>
<keyword evidence="1" id="KW-0812">Transmembrane</keyword>
<dbReference type="RefSeq" id="WP_011523413.1">
    <property type="nucleotide sequence ID" value="NC_008009.1"/>
</dbReference>
<dbReference type="eggNOG" id="COG1434">
    <property type="taxonomic scope" value="Bacteria"/>
</dbReference>
<keyword evidence="4" id="KW-1185">Reference proteome</keyword>
<dbReference type="Gene3D" id="3.40.50.620">
    <property type="entry name" value="HUPs"/>
    <property type="match status" value="1"/>
</dbReference>
<dbReference type="HOGENOM" id="CLU_051474_3_0_0"/>
<proteinExistence type="predicted"/>
<dbReference type="InterPro" id="IPR051599">
    <property type="entry name" value="Cell_Envelope_Assoc"/>
</dbReference>
<feature type="domain" description="DUF218" evidence="2">
    <location>
        <begin position="47"/>
        <end position="169"/>
    </location>
</feature>
<feature type="transmembrane region" description="Helical" evidence="1">
    <location>
        <begin position="12"/>
        <end position="29"/>
    </location>
</feature>
<dbReference type="EMBL" id="CP000360">
    <property type="protein sequence ID" value="ABF41612.1"/>
    <property type="molecule type" value="Genomic_DNA"/>
</dbReference>
<keyword evidence="1" id="KW-0472">Membrane</keyword>
<evidence type="ECO:0000256" key="1">
    <source>
        <dbReference type="SAM" id="Phobius"/>
    </source>
</evidence>
<organism evidence="3 4">
    <name type="scientific">Koribacter versatilis (strain Ellin345)</name>
    <dbReference type="NCBI Taxonomy" id="204669"/>
    <lineage>
        <taxon>Bacteria</taxon>
        <taxon>Pseudomonadati</taxon>
        <taxon>Acidobacteriota</taxon>
        <taxon>Terriglobia</taxon>
        <taxon>Terriglobales</taxon>
        <taxon>Candidatus Korobacteraceae</taxon>
        <taxon>Candidatus Korobacter</taxon>
    </lineage>
</organism>
<protein>
    <recommendedName>
        <fullName evidence="2">DUF218 domain-containing protein</fullName>
    </recommendedName>
</protein>
<name>Q1IND8_KORVE</name>
<sequence>MTRVPFARRKIAALVLTVVVAGALFFYAWTCVRVMQQAETDERRPVDAIVVFGAAEYSGRPSPVLKARLDHGLDLFRQDMAPFVITTGGAGGDLHFSEGGVGRDYLLKNGVPDASLIGETQGGDTAQSAERVAVIMRTNGMKTCLAVSDAYHLFRVKRMMEEQGMECYGSPRPGSVPRTFWARFWAIQREAFSYCLWKLRVT</sequence>
<dbReference type="Proteomes" id="UP000002432">
    <property type="component" value="Chromosome"/>
</dbReference>